<evidence type="ECO:0000256" key="2">
    <source>
        <dbReference type="ARBA" id="ARBA00022723"/>
    </source>
</evidence>
<dbReference type="SUPFAM" id="SSF140996">
    <property type="entry name" value="Hermes dimerisation domain"/>
    <property type="match status" value="1"/>
</dbReference>
<evidence type="ECO:0000256" key="5">
    <source>
        <dbReference type="ARBA" id="ARBA00023242"/>
    </source>
</evidence>
<reference evidence="6 7" key="1">
    <citation type="submission" date="2023-02" db="EMBL/GenBank/DDBJ databases">
        <title>LHISI_Scaffold_Assembly.</title>
        <authorList>
            <person name="Stuart O.P."/>
            <person name="Cleave R."/>
            <person name="Magrath M.J.L."/>
            <person name="Mikheyev A.S."/>
        </authorList>
    </citation>
    <scope>NUCLEOTIDE SEQUENCE [LARGE SCALE GENOMIC DNA]</scope>
    <source>
        <strain evidence="6">Daus_M_001</strain>
        <tissue evidence="6">Leg muscle</tissue>
    </source>
</reference>
<keyword evidence="5" id="KW-0539">Nucleus</keyword>
<comment type="caution">
    <text evidence="6">The sequence shown here is derived from an EMBL/GenBank/DDBJ whole genome shotgun (WGS) entry which is preliminary data.</text>
</comment>
<evidence type="ECO:0000256" key="3">
    <source>
        <dbReference type="ARBA" id="ARBA00022771"/>
    </source>
</evidence>
<evidence type="ECO:0000256" key="1">
    <source>
        <dbReference type="ARBA" id="ARBA00004123"/>
    </source>
</evidence>
<dbReference type="Proteomes" id="UP001159363">
    <property type="component" value="Chromosome 4"/>
</dbReference>
<dbReference type="PANTHER" id="PTHR46481">
    <property type="entry name" value="ZINC FINGER BED DOMAIN-CONTAINING PROTEIN 4"/>
    <property type="match status" value="1"/>
</dbReference>
<dbReference type="PANTHER" id="PTHR46481:SF10">
    <property type="entry name" value="ZINC FINGER BED DOMAIN-CONTAINING PROTEIN 39"/>
    <property type="match status" value="1"/>
</dbReference>
<gene>
    <name evidence="6" type="ORF">PR048_015613</name>
</gene>
<keyword evidence="7" id="KW-1185">Reference proteome</keyword>
<accession>A0ABQ9HHI1</accession>
<keyword evidence="3" id="KW-0863">Zinc-finger</keyword>
<protein>
    <submittedName>
        <fullName evidence="6">Uncharacterized protein</fullName>
    </submittedName>
</protein>
<organism evidence="6 7">
    <name type="scientific">Dryococelus australis</name>
    <dbReference type="NCBI Taxonomy" id="614101"/>
    <lineage>
        <taxon>Eukaryota</taxon>
        <taxon>Metazoa</taxon>
        <taxon>Ecdysozoa</taxon>
        <taxon>Arthropoda</taxon>
        <taxon>Hexapoda</taxon>
        <taxon>Insecta</taxon>
        <taxon>Pterygota</taxon>
        <taxon>Neoptera</taxon>
        <taxon>Polyneoptera</taxon>
        <taxon>Phasmatodea</taxon>
        <taxon>Verophasmatodea</taxon>
        <taxon>Anareolatae</taxon>
        <taxon>Phasmatidae</taxon>
        <taxon>Eurycanthinae</taxon>
        <taxon>Dryococelus</taxon>
    </lineage>
</organism>
<evidence type="ECO:0000313" key="7">
    <source>
        <dbReference type="Proteomes" id="UP001159363"/>
    </source>
</evidence>
<sequence length="171" mass="19179">MNKIQKTSYLWAYFLLTDEVKKYAQCDHPTVNLTVQVKYNPGTSTMPSTANISIVAKDDPDNPQPQTSALTVAHQPCKASVRPEKTIRQTTVKLFTIDFQPFSIVEDEGFVGFVTALNPAYCLPNRKVITNTMIPAEYELCVTAVREMLSSLRSVCLTTDTCDSTFHNRHI</sequence>
<evidence type="ECO:0000313" key="6">
    <source>
        <dbReference type="EMBL" id="KAJ8883759.1"/>
    </source>
</evidence>
<dbReference type="InterPro" id="IPR052035">
    <property type="entry name" value="ZnF_BED_domain_contain"/>
</dbReference>
<dbReference type="EMBL" id="JARBHB010000005">
    <property type="protein sequence ID" value="KAJ8883759.1"/>
    <property type="molecule type" value="Genomic_DNA"/>
</dbReference>
<evidence type="ECO:0000256" key="4">
    <source>
        <dbReference type="ARBA" id="ARBA00022833"/>
    </source>
</evidence>
<comment type="subcellular location">
    <subcellularLocation>
        <location evidence="1">Nucleus</location>
    </subcellularLocation>
</comment>
<proteinExistence type="predicted"/>
<keyword evidence="4" id="KW-0862">Zinc</keyword>
<name>A0ABQ9HHI1_9NEOP</name>
<keyword evidence="2" id="KW-0479">Metal-binding</keyword>